<keyword evidence="1" id="KW-0472">Membrane</keyword>
<keyword evidence="3" id="KW-1185">Reference proteome</keyword>
<name>A0A388M5N6_CHABU</name>
<feature type="transmembrane region" description="Helical" evidence="1">
    <location>
        <begin position="6"/>
        <end position="24"/>
    </location>
</feature>
<evidence type="ECO:0000313" key="2">
    <source>
        <dbReference type="EMBL" id="GBG89897.1"/>
    </source>
</evidence>
<keyword evidence="1" id="KW-1133">Transmembrane helix</keyword>
<keyword evidence="1" id="KW-0812">Transmembrane</keyword>
<dbReference type="Gramene" id="GBG89897">
    <property type="protein sequence ID" value="GBG89897"/>
    <property type="gene ID" value="CBR_g49747"/>
</dbReference>
<sequence length="127" mass="13816">MLLKVMVLPIFVANLASVFLDWIFDRIAIWVGYSHLGLLVCVLTISSVGFVWIAYCANRPQLSMQEAAELLSLKGFSIEDFSGDVAMKELAGMVESRRGVTFGGVPIVPPSLLTFDWACSGCVTIAL</sequence>
<feature type="transmembrane region" description="Helical" evidence="1">
    <location>
        <begin position="36"/>
        <end position="55"/>
    </location>
</feature>
<protein>
    <submittedName>
        <fullName evidence="2">Uncharacterized protein</fullName>
    </submittedName>
</protein>
<gene>
    <name evidence="2" type="ORF">CBR_g49747</name>
</gene>
<evidence type="ECO:0000256" key="1">
    <source>
        <dbReference type="SAM" id="Phobius"/>
    </source>
</evidence>
<evidence type="ECO:0000313" key="3">
    <source>
        <dbReference type="Proteomes" id="UP000265515"/>
    </source>
</evidence>
<reference evidence="2 3" key="1">
    <citation type="journal article" date="2018" name="Cell">
        <title>The Chara Genome: Secondary Complexity and Implications for Plant Terrestrialization.</title>
        <authorList>
            <person name="Nishiyama T."/>
            <person name="Sakayama H."/>
            <person name="Vries J.D."/>
            <person name="Buschmann H."/>
            <person name="Saint-Marcoux D."/>
            <person name="Ullrich K.K."/>
            <person name="Haas F.B."/>
            <person name="Vanderstraeten L."/>
            <person name="Becker D."/>
            <person name="Lang D."/>
            <person name="Vosolsobe S."/>
            <person name="Rombauts S."/>
            <person name="Wilhelmsson P.K.I."/>
            <person name="Janitza P."/>
            <person name="Kern R."/>
            <person name="Heyl A."/>
            <person name="Rumpler F."/>
            <person name="Villalobos L.I.A.C."/>
            <person name="Clay J.M."/>
            <person name="Skokan R."/>
            <person name="Toyoda A."/>
            <person name="Suzuki Y."/>
            <person name="Kagoshima H."/>
            <person name="Schijlen E."/>
            <person name="Tajeshwar N."/>
            <person name="Catarino B."/>
            <person name="Hetherington A.J."/>
            <person name="Saltykova A."/>
            <person name="Bonnot C."/>
            <person name="Breuninger H."/>
            <person name="Symeonidi A."/>
            <person name="Radhakrishnan G.V."/>
            <person name="Van Nieuwerburgh F."/>
            <person name="Deforce D."/>
            <person name="Chang C."/>
            <person name="Karol K.G."/>
            <person name="Hedrich R."/>
            <person name="Ulvskov P."/>
            <person name="Glockner G."/>
            <person name="Delwiche C.F."/>
            <person name="Petrasek J."/>
            <person name="Van de Peer Y."/>
            <person name="Friml J."/>
            <person name="Beilby M."/>
            <person name="Dolan L."/>
            <person name="Kohara Y."/>
            <person name="Sugano S."/>
            <person name="Fujiyama A."/>
            <person name="Delaux P.-M."/>
            <person name="Quint M."/>
            <person name="TheiBen G."/>
            <person name="Hagemann M."/>
            <person name="Harholt J."/>
            <person name="Dunand C."/>
            <person name="Zachgo S."/>
            <person name="Langdale J."/>
            <person name="Maumus F."/>
            <person name="Straeten D.V.D."/>
            <person name="Gould S.B."/>
            <person name="Rensing S.A."/>
        </authorList>
    </citation>
    <scope>NUCLEOTIDE SEQUENCE [LARGE SCALE GENOMIC DNA]</scope>
    <source>
        <strain evidence="2 3">S276</strain>
    </source>
</reference>
<dbReference type="Proteomes" id="UP000265515">
    <property type="component" value="Unassembled WGS sequence"/>
</dbReference>
<dbReference type="EMBL" id="BFEA01000768">
    <property type="protein sequence ID" value="GBG89897.1"/>
    <property type="molecule type" value="Genomic_DNA"/>
</dbReference>
<accession>A0A388M5N6</accession>
<dbReference type="AlphaFoldDB" id="A0A388M5N6"/>
<organism evidence="2 3">
    <name type="scientific">Chara braunii</name>
    <name type="common">Braun's stonewort</name>
    <dbReference type="NCBI Taxonomy" id="69332"/>
    <lineage>
        <taxon>Eukaryota</taxon>
        <taxon>Viridiplantae</taxon>
        <taxon>Streptophyta</taxon>
        <taxon>Charophyceae</taxon>
        <taxon>Charales</taxon>
        <taxon>Characeae</taxon>
        <taxon>Chara</taxon>
    </lineage>
</organism>
<comment type="caution">
    <text evidence="2">The sequence shown here is derived from an EMBL/GenBank/DDBJ whole genome shotgun (WGS) entry which is preliminary data.</text>
</comment>
<proteinExistence type="predicted"/>